<reference evidence="1 2" key="1">
    <citation type="submission" date="2018-02" db="EMBL/GenBank/DDBJ databases">
        <title>Complete genome sequence of Streptomyces dengpaensis, the producer of angucyclines.</title>
        <authorList>
            <person name="Yumei L."/>
        </authorList>
    </citation>
    <scope>NUCLEOTIDE SEQUENCE [LARGE SCALE GENOMIC DNA]</scope>
    <source>
        <strain evidence="1 2">XZHG99</strain>
    </source>
</reference>
<gene>
    <name evidence="1" type="ORF">C4B68_07410</name>
</gene>
<proteinExistence type="predicted"/>
<protein>
    <submittedName>
        <fullName evidence="1">Uncharacterized protein</fullName>
    </submittedName>
</protein>
<name>A0ABN5HYM7_9ACTN</name>
<dbReference type="Proteomes" id="UP000238413">
    <property type="component" value="Chromosome"/>
</dbReference>
<evidence type="ECO:0000313" key="1">
    <source>
        <dbReference type="EMBL" id="AVH55636.1"/>
    </source>
</evidence>
<keyword evidence="2" id="KW-1185">Reference proteome</keyword>
<dbReference type="EMBL" id="CP026652">
    <property type="protein sequence ID" value="AVH55636.1"/>
    <property type="molecule type" value="Genomic_DNA"/>
</dbReference>
<accession>A0ABN5HYM7</accession>
<sequence length="71" mass="7778">MLSARSRRETFIGLPPGLLVIYIVQHDGLHTLLTEGWGWVGGCGVAMFALTRWLQRIRGIEVADPSASDGQ</sequence>
<evidence type="ECO:0000313" key="2">
    <source>
        <dbReference type="Proteomes" id="UP000238413"/>
    </source>
</evidence>
<organism evidence="1 2">
    <name type="scientific">Streptomyces dengpaensis</name>
    <dbReference type="NCBI Taxonomy" id="2049881"/>
    <lineage>
        <taxon>Bacteria</taxon>
        <taxon>Bacillati</taxon>
        <taxon>Actinomycetota</taxon>
        <taxon>Actinomycetes</taxon>
        <taxon>Kitasatosporales</taxon>
        <taxon>Streptomycetaceae</taxon>
        <taxon>Streptomyces</taxon>
    </lineage>
</organism>